<dbReference type="Proteomes" id="UP000016662">
    <property type="component" value="Unassembled WGS sequence"/>
</dbReference>
<dbReference type="EMBL" id="AWVF01000176">
    <property type="protein sequence ID" value="ERJ96202.1"/>
    <property type="molecule type" value="Genomic_DNA"/>
</dbReference>
<dbReference type="AlphaFoldDB" id="U2KV87"/>
<name>U2KV87_9FIRM</name>
<protein>
    <submittedName>
        <fullName evidence="1">Uncharacterized protein</fullName>
    </submittedName>
</protein>
<keyword evidence="2" id="KW-1185">Reference proteome</keyword>
<reference evidence="1 2" key="1">
    <citation type="submission" date="2013-07" db="EMBL/GenBank/DDBJ databases">
        <authorList>
            <person name="Weinstock G."/>
            <person name="Sodergren E."/>
            <person name="Wylie T."/>
            <person name="Fulton L."/>
            <person name="Fulton R."/>
            <person name="Fronick C."/>
            <person name="O'Laughlin M."/>
            <person name="Godfrey J."/>
            <person name="Miner T."/>
            <person name="Herter B."/>
            <person name="Appelbaum E."/>
            <person name="Cordes M."/>
            <person name="Lek S."/>
            <person name="Wollam A."/>
            <person name="Pepin K.H."/>
            <person name="Palsikar V.B."/>
            <person name="Mitreva M."/>
            <person name="Wilson R.K."/>
        </authorList>
    </citation>
    <scope>NUCLEOTIDE SEQUENCE [LARGE SCALE GENOMIC DNA]</scope>
    <source>
        <strain evidence="1 2">ATCC 27760</strain>
    </source>
</reference>
<accession>U2KV87</accession>
<dbReference type="HOGENOM" id="CLU_1915582_0_0_9"/>
<dbReference type="STRING" id="411473.RUMCAL_01457"/>
<sequence length="132" mass="15622">MAMCYDDSREVMGLQECVRQAMELISALQKESVSPAVFLKQHTSFFSGIPLWSLLAPECRQKAVYTESSYVYLIGSYLYFQWEGKPVTWLERRRFAVLPSHSEFYQKILCSNWKRRFQTLQELQEYLLQMPS</sequence>
<organism evidence="1 2">
    <name type="scientific">Ruminococcus callidus ATCC 27760</name>
    <dbReference type="NCBI Taxonomy" id="411473"/>
    <lineage>
        <taxon>Bacteria</taxon>
        <taxon>Bacillati</taxon>
        <taxon>Bacillota</taxon>
        <taxon>Clostridia</taxon>
        <taxon>Eubacteriales</taxon>
        <taxon>Oscillospiraceae</taxon>
        <taxon>Ruminococcus</taxon>
    </lineage>
</organism>
<evidence type="ECO:0000313" key="2">
    <source>
        <dbReference type="Proteomes" id="UP000016662"/>
    </source>
</evidence>
<comment type="caution">
    <text evidence="1">The sequence shown here is derived from an EMBL/GenBank/DDBJ whole genome shotgun (WGS) entry which is preliminary data.</text>
</comment>
<dbReference type="PATRIC" id="fig|411473.3.peg.1178"/>
<gene>
    <name evidence="1" type="ORF">RUMCAL_01457</name>
</gene>
<proteinExistence type="predicted"/>
<evidence type="ECO:0000313" key="1">
    <source>
        <dbReference type="EMBL" id="ERJ96202.1"/>
    </source>
</evidence>